<dbReference type="InterPro" id="IPR043519">
    <property type="entry name" value="NT_sf"/>
</dbReference>
<dbReference type="RefSeq" id="WP_073709827.1">
    <property type="nucleotide sequence ID" value="NZ_MQSV01000007.1"/>
</dbReference>
<dbReference type="OrthoDB" id="9793681at2"/>
<dbReference type="HAMAP" id="MF_01477">
    <property type="entry name" value="Iojap_RsfS"/>
    <property type="match status" value="1"/>
</dbReference>
<proteinExistence type="inferred from homology"/>
<keyword evidence="2" id="KW-0678">Repressor</keyword>
<keyword evidence="2" id="KW-0810">Translation regulation</keyword>
<dbReference type="SUPFAM" id="SSF81301">
    <property type="entry name" value="Nucleotidyltransferase"/>
    <property type="match status" value="1"/>
</dbReference>
<dbReference type="PANTHER" id="PTHR21043:SF0">
    <property type="entry name" value="MITOCHONDRIAL ASSEMBLY OF RIBOSOMAL LARGE SUBUNIT PROTEIN 1"/>
    <property type="match status" value="1"/>
</dbReference>
<dbReference type="EMBL" id="MQSV01000007">
    <property type="protein sequence ID" value="OKL45960.1"/>
    <property type="molecule type" value="Genomic_DNA"/>
</dbReference>
<evidence type="ECO:0000313" key="4">
    <source>
        <dbReference type="Proteomes" id="UP000186785"/>
    </source>
</evidence>
<dbReference type="GO" id="GO:0017148">
    <property type="term" value="P:negative regulation of translation"/>
    <property type="evidence" value="ECO:0007669"/>
    <property type="project" value="UniProtKB-UniRule"/>
</dbReference>
<dbReference type="GO" id="GO:0043023">
    <property type="term" value="F:ribosomal large subunit binding"/>
    <property type="evidence" value="ECO:0007669"/>
    <property type="project" value="TreeGrafter"/>
</dbReference>
<keyword evidence="4" id="KW-1185">Reference proteome</keyword>
<comment type="caution">
    <text evidence="3">The sequence shown here is derived from an EMBL/GenBank/DDBJ whole genome shotgun (WGS) entry which is preliminary data.</text>
</comment>
<dbReference type="GO" id="GO:0005737">
    <property type="term" value="C:cytoplasm"/>
    <property type="evidence" value="ECO:0007669"/>
    <property type="project" value="UniProtKB-SubCell"/>
</dbReference>
<evidence type="ECO:0000256" key="2">
    <source>
        <dbReference type="HAMAP-Rule" id="MF_01477"/>
    </source>
</evidence>
<dbReference type="GO" id="GO:0090071">
    <property type="term" value="P:negative regulation of ribosome biogenesis"/>
    <property type="evidence" value="ECO:0007669"/>
    <property type="project" value="UniProtKB-UniRule"/>
</dbReference>
<comment type="similarity">
    <text evidence="1 2">Belongs to the Iojap/RsfS family.</text>
</comment>
<comment type="subunit">
    <text evidence="2">Interacts with ribosomal protein uL14 (rplN).</text>
</comment>
<sequence length="125" mass="14153">MTASEISIELARLATEAALERGAIDPVAIDVSERVFLTDIFLVLSADSDRGVRAVADAVDEAMLKAGHKRLRREGHDQARWILQDYDHLVIHVFLQEDREFYDLERLWADGPRVDLQLPEAANQD</sequence>
<dbReference type="PANTHER" id="PTHR21043">
    <property type="entry name" value="IOJAP SUPERFAMILY ORTHOLOG"/>
    <property type="match status" value="1"/>
</dbReference>
<accession>A0A1Q5PJ99</accession>
<dbReference type="AlphaFoldDB" id="A0A1Q5PJ99"/>
<dbReference type="STRING" id="1921764.BSR28_04600"/>
<dbReference type="InterPro" id="IPR004394">
    <property type="entry name" value="Iojap/RsfS/C7orf30"/>
</dbReference>
<evidence type="ECO:0000256" key="1">
    <source>
        <dbReference type="ARBA" id="ARBA00010574"/>
    </source>
</evidence>
<dbReference type="Gene3D" id="3.30.460.10">
    <property type="entry name" value="Beta Polymerase, domain 2"/>
    <property type="match status" value="1"/>
</dbReference>
<comment type="subcellular location">
    <subcellularLocation>
        <location evidence="2">Cytoplasm</location>
    </subcellularLocation>
</comment>
<dbReference type="GO" id="GO:0042256">
    <property type="term" value="P:cytosolic ribosome assembly"/>
    <property type="evidence" value="ECO:0007669"/>
    <property type="project" value="UniProtKB-UniRule"/>
</dbReference>
<gene>
    <name evidence="2" type="primary">rsfS</name>
    <name evidence="3" type="ORF">BSR29_08230</name>
</gene>
<name>A0A1Q5PJ99_9ACTO</name>
<dbReference type="NCBIfam" id="TIGR00090">
    <property type="entry name" value="rsfS_iojap_ybeB"/>
    <property type="match status" value="1"/>
</dbReference>
<organism evidence="3 4">
    <name type="scientific">Boudabousia liubingyangii</name>
    <dbReference type="NCBI Taxonomy" id="1921764"/>
    <lineage>
        <taxon>Bacteria</taxon>
        <taxon>Bacillati</taxon>
        <taxon>Actinomycetota</taxon>
        <taxon>Actinomycetes</taxon>
        <taxon>Actinomycetales</taxon>
        <taxon>Actinomycetaceae</taxon>
        <taxon>Boudabousia</taxon>
    </lineage>
</organism>
<evidence type="ECO:0000313" key="3">
    <source>
        <dbReference type="EMBL" id="OKL45960.1"/>
    </source>
</evidence>
<protein>
    <recommendedName>
        <fullName evidence="2">Ribosomal silencing factor RsfS</fullName>
    </recommendedName>
</protein>
<keyword evidence="2" id="KW-0963">Cytoplasm</keyword>
<dbReference type="Proteomes" id="UP000186785">
    <property type="component" value="Unassembled WGS sequence"/>
</dbReference>
<dbReference type="Pfam" id="PF02410">
    <property type="entry name" value="RsfS"/>
    <property type="match status" value="1"/>
</dbReference>
<comment type="function">
    <text evidence="2">Functions as a ribosomal silencing factor. Interacts with ribosomal protein uL14 (rplN), blocking formation of intersubunit bridge B8. Prevents association of the 30S and 50S ribosomal subunits and the formation of functional ribosomes, thus repressing translation.</text>
</comment>
<reference evidence="3 4" key="1">
    <citation type="submission" date="2016-11" db="EMBL/GenBank/DDBJ databases">
        <title>Actinomyces gypaetusis sp. nov. isolated from the vulture Gypaetus barbatus in Qinghai Tibet Plateau China.</title>
        <authorList>
            <person name="Meng X."/>
        </authorList>
    </citation>
    <scope>NUCLEOTIDE SEQUENCE [LARGE SCALE GENOMIC DNA]</scope>
    <source>
        <strain evidence="3 4">VUL4_2</strain>
    </source>
</reference>